<dbReference type="EMBL" id="GEDC01023112">
    <property type="protein sequence ID" value="JAS14186.1"/>
    <property type="molecule type" value="Transcribed_RNA"/>
</dbReference>
<keyword evidence="2 6" id="KW-0547">Nucleotide-binding</keyword>
<dbReference type="InterPro" id="IPR011009">
    <property type="entry name" value="Kinase-like_dom_sf"/>
</dbReference>
<feature type="compositionally biased region" description="Polar residues" evidence="7">
    <location>
        <begin position="91"/>
        <end position="105"/>
    </location>
</feature>
<evidence type="ECO:0000256" key="7">
    <source>
        <dbReference type="SAM" id="MobiDB-lite"/>
    </source>
</evidence>
<evidence type="ECO:0000256" key="3">
    <source>
        <dbReference type="ARBA" id="ARBA00022777"/>
    </source>
</evidence>
<evidence type="ECO:0000256" key="6">
    <source>
        <dbReference type="PROSITE-ProRule" id="PRU10141"/>
    </source>
</evidence>
<dbReference type="InterPro" id="IPR017441">
    <property type="entry name" value="Protein_kinase_ATP_BS"/>
</dbReference>
<keyword evidence="1" id="KW-0808">Transferase</keyword>
<evidence type="ECO:0000259" key="8">
    <source>
        <dbReference type="PROSITE" id="PS50011"/>
    </source>
</evidence>
<dbReference type="PROSITE" id="PS00107">
    <property type="entry name" value="PROTEIN_KINASE_ATP"/>
    <property type="match status" value="1"/>
</dbReference>
<evidence type="ECO:0000256" key="2">
    <source>
        <dbReference type="ARBA" id="ARBA00022741"/>
    </source>
</evidence>
<dbReference type="GO" id="GO:0004713">
    <property type="term" value="F:protein tyrosine kinase activity"/>
    <property type="evidence" value="ECO:0007669"/>
    <property type="project" value="TreeGrafter"/>
</dbReference>
<dbReference type="PANTHER" id="PTHR11042:SF185">
    <property type="entry name" value="WEE1-LIKE PROTEIN KINASE"/>
    <property type="match status" value="1"/>
</dbReference>
<gene>
    <name evidence="9" type="ORF">g.6052</name>
</gene>
<keyword evidence="3" id="KW-0418">Kinase</keyword>
<dbReference type="PANTHER" id="PTHR11042">
    <property type="entry name" value="EUKARYOTIC TRANSLATION INITIATION FACTOR 2-ALPHA KINASE EIF2-ALPHA KINASE -RELATED"/>
    <property type="match status" value="1"/>
</dbReference>
<evidence type="ECO:0000313" key="9">
    <source>
        <dbReference type="EMBL" id="JAS14186.1"/>
    </source>
</evidence>
<accession>A0A1B6CL83</accession>
<dbReference type="PROSITE" id="PS50011">
    <property type="entry name" value="PROTEIN_KINASE_DOM"/>
    <property type="match status" value="1"/>
</dbReference>
<evidence type="ECO:0000256" key="1">
    <source>
        <dbReference type="ARBA" id="ARBA00022679"/>
    </source>
</evidence>
<dbReference type="GO" id="GO:0005634">
    <property type="term" value="C:nucleus"/>
    <property type="evidence" value="ECO:0007669"/>
    <property type="project" value="TreeGrafter"/>
</dbReference>
<dbReference type="Gene3D" id="3.30.200.20">
    <property type="entry name" value="Phosphorylase Kinase, domain 1"/>
    <property type="match status" value="1"/>
</dbReference>
<reference evidence="9" key="1">
    <citation type="submission" date="2015-12" db="EMBL/GenBank/DDBJ databases">
        <title>De novo transcriptome assembly of four potential Pierce s Disease insect vectors from Arizona vineyards.</title>
        <authorList>
            <person name="Tassone E.E."/>
        </authorList>
    </citation>
    <scope>NUCLEOTIDE SEQUENCE</scope>
</reference>
<organism evidence="9">
    <name type="scientific">Clastoptera arizonana</name>
    <name type="common">Arizona spittle bug</name>
    <dbReference type="NCBI Taxonomy" id="38151"/>
    <lineage>
        <taxon>Eukaryota</taxon>
        <taxon>Metazoa</taxon>
        <taxon>Ecdysozoa</taxon>
        <taxon>Arthropoda</taxon>
        <taxon>Hexapoda</taxon>
        <taxon>Insecta</taxon>
        <taxon>Pterygota</taxon>
        <taxon>Neoptera</taxon>
        <taxon>Paraneoptera</taxon>
        <taxon>Hemiptera</taxon>
        <taxon>Auchenorrhyncha</taxon>
        <taxon>Cercopoidea</taxon>
        <taxon>Clastopteridae</taxon>
        <taxon>Clastoptera</taxon>
    </lineage>
</organism>
<dbReference type="SUPFAM" id="SSF56112">
    <property type="entry name" value="Protein kinase-like (PK-like)"/>
    <property type="match status" value="1"/>
</dbReference>
<evidence type="ECO:0000256" key="5">
    <source>
        <dbReference type="ARBA" id="ARBA00037982"/>
    </source>
</evidence>
<dbReference type="PROSITE" id="PS00108">
    <property type="entry name" value="PROTEIN_KINASE_ST"/>
    <property type="match status" value="1"/>
</dbReference>
<comment type="similarity">
    <text evidence="5">Belongs to the protein kinase superfamily. Ser/Thr protein kinase family. GCN2 subfamily.</text>
</comment>
<name>A0A1B6CL83_9HEMI</name>
<dbReference type="GO" id="GO:0005737">
    <property type="term" value="C:cytoplasm"/>
    <property type="evidence" value="ECO:0007669"/>
    <property type="project" value="TreeGrafter"/>
</dbReference>
<evidence type="ECO:0000256" key="4">
    <source>
        <dbReference type="ARBA" id="ARBA00022840"/>
    </source>
</evidence>
<feature type="domain" description="Protein kinase" evidence="8">
    <location>
        <begin position="199"/>
        <end position="472"/>
    </location>
</feature>
<dbReference type="InterPro" id="IPR000719">
    <property type="entry name" value="Prot_kinase_dom"/>
</dbReference>
<keyword evidence="4 6" id="KW-0067">ATP-binding</keyword>
<feature type="region of interest" description="Disordered" evidence="7">
    <location>
        <begin position="88"/>
        <end position="124"/>
    </location>
</feature>
<protein>
    <recommendedName>
        <fullName evidence="8">Protein kinase domain-containing protein</fullName>
    </recommendedName>
</protein>
<sequence length="734" mass="83459">MNREKNFDKLHEFNDSDHYESIVHDKDNIVMESSEDEDFIHRPVTPNYSNGSPLHLPETPIRDSCDSSRSRIFPKYFNSKRLDFHQADEPVSSTPVKGSPNNNLLPMSRKRSNSSQSKPAICYGGRRPKSPKTKFFEYVNPFSPDGLIAEAKRRSFLEASLSLRGNSDESTASLNTTGYEHIQRHRLFELNVARYSQEFIELCEIGRGHFGKVYKCLNRMNGCVYAIKKTIKRVIGTARESLVRNEIYALAVLEHPNLIRNYSSWVENGVVYIQNEYCNGGDLRNYTINHVFSENEVKNLLTQMVSAVGHIHSKGLAHMDIKPDNIFLHNSRLVEPFLTMSNNNTSTVTSNGEMDEDFFVFKLGDFGHAVPKNAPCAEDGDVRYLPMEMLCDKDRFLDRVDIFSLGLTIYEVMNRKDLPKNGDLWQSIRHEGPSSIPMFSDMLNNLIAQMVTFVPHERPTANEIFKTMYPNSKCSVYDDLCSLLYRVNEPMPLNSDVSCLEEEIADVSLEESTNIKSNNANDSGIIDSQAIAKIRSFTNVKVSDPDINIERPGPSIPNGSFFYIYSRDSDKDNIPGPSNEHNVGPEKFYQENGKVYGQFEGIYFALCHLSAYVSENGDMKLKQKEGYYIKDEGYVLLKENKAGFFEPVNENTAEECVTNVHVEQPSQNVLVINEDTKVIQKEEVIIFKEPTGVVLKHKKPIVVEENGHVLVQNTFSSCPQLDDIRPSQYDPDNE</sequence>
<dbReference type="Pfam" id="PF00069">
    <property type="entry name" value="Pkinase"/>
    <property type="match status" value="1"/>
</dbReference>
<proteinExistence type="inferred from homology"/>
<dbReference type="GO" id="GO:0005524">
    <property type="term" value="F:ATP binding"/>
    <property type="evidence" value="ECO:0007669"/>
    <property type="project" value="UniProtKB-UniRule"/>
</dbReference>
<dbReference type="Gene3D" id="1.10.510.10">
    <property type="entry name" value="Transferase(Phosphotransferase) domain 1"/>
    <property type="match status" value="1"/>
</dbReference>
<dbReference type="SMART" id="SM00220">
    <property type="entry name" value="S_TKc"/>
    <property type="match status" value="1"/>
</dbReference>
<dbReference type="AlphaFoldDB" id="A0A1B6CL83"/>
<dbReference type="InterPro" id="IPR008271">
    <property type="entry name" value="Ser/Thr_kinase_AS"/>
</dbReference>
<feature type="region of interest" description="Disordered" evidence="7">
    <location>
        <begin position="45"/>
        <end position="66"/>
    </location>
</feature>
<feature type="binding site" evidence="6">
    <location>
        <position position="229"/>
    </location>
    <ligand>
        <name>ATP</name>
        <dbReference type="ChEBI" id="CHEBI:30616"/>
    </ligand>
</feature>
<dbReference type="InterPro" id="IPR050339">
    <property type="entry name" value="CC_SR_Kinase"/>
</dbReference>